<evidence type="ECO:0008006" key="3">
    <source>
        <dbReference type="Google" id="ProtNLM"/>
    </source>
</evidence>
<evidence type="ECO:0000313" key="1">
    <source>
        <dbReference type="EMBL" id="GAA4318952.1"/>
    </source>
</evidence>
<comment type="caution">
    <text evidence="1">The sequence shown here is derived from an EMBL/GenBank/DDBJ whole genome shotgun (WGS) entry which is preliminary data.</text>
</comment>
<gene>
    <name evidence="1" type="ORF">GCM10023143_32070</name>
</gene>
<proteinExistence type="predicted"/>
<evidence type="ECO:0000313" key="2">
    <source>
        <dbReference type="Proteomes" id="UP001501207"/>
    </source>
</evidence>
<organism evidence="1 2">
    <name type="scientific">Compostibacter hankyongensis</name>
    <dbReference type="NCBI Taxonomy" id="1007089"/>
    <lineage>
        <taxon>Bacteria</taxon>
        <taxon>Pseudomonadati</taxon>
        <taxon>Bacteroidota</taxon>
        <taxon>Chitinophagia</taxon>
        <taxon>Chitinophagales</taxon>
        <taxon>Chitinophagaceae</taxon>
        <taxon>Compostibacter</taxon>
    </lineage>
</organism>
<reference evidence="2" key="1">
    <citation type="journal article" date="2019" name="Int. J. Syst. Evol. Microbiol.">
        <title>The Global Catalogue of Microorganisms (GCM) 10K type strain sequencing project: providing services to taxonomists for standard genome sequencing and annotation.</title>
        <authorList>
            <consortium name="The Broad Institute Genomics Platform"/>
            <consortium name="The Broad Institute Genome Sequencing Center for Infectious Disease"/>
            <person name="Wu L."/>
            <person name="Ma J."/>
        </authorList>
    </citation>
    <scope>NUCLEOTIDE SEQUENCE [LARGE SCALE GENOMIC DNA]</scope>
    <source>
        <strain evidence="2">JCM 17664</strain>
    </source>
</reference>
<protein>
    <recommendedName>
        <fullName evidence="3">Membrane metalloprotease</fullName>
    </recommendedName>
</protein>
<dbReference type="SUPFAM" id="SSF55486">
    <property type="entry name" value="Metalloproteases ('zincins'), catalytic domain"/>
    <property type="match status" value="1"/>
</dbReference>
<dbReference type="Gene3D" id="3.40.390.10">
    <property type="entry name" value="Collagenase (Catalytic Domain)"/>
    <property type="match status" value="1"/>
</dbReference>
<sequence length="272" mass="30001">MLKQNFYIFSRIITDITMDKASRNNLFTAFALLCLICSCSKKDDSSAGDSKGENYSQQAPGKSAHDLLTADRFTTLNIEVLYMKGYAPDGAAIEQWKEFLSSLVHKPGGIRITQTQLPASGKEELSLNDIISIEKKYRKSYTHDNELDVSLIYTDGGYTDPDVLGIAYRNTSICLFGKTIATHSGNVGQVSRTKLMATVLEHESGHLLGLVNTGSDMQADHEDREHIHHCNNQNCLMYYAAETTDILGVIISGNIPPLDDNCRNDLKANGGQ</sequence>
<dbReference type="InterPro" id="IPR024079">
    <property type="entry name" value="MetalloPept_cat_dom_sf"/>
</dbReference>
<dbReference type="Proteomes" id="UP001501207">
    <property type="component" value="Unassembled WGS sequence"/>
</dbReference>
<keyword evidence="2" id="KW-1185">Reference proteome</keyword>
<name>A0ABP8G7N7_9BACT</name>
<dbReference type="EMBL" id="BAABFN010000022">
    <property type="protein sequence ID" value="GAA4318952.1"/>
    <property type="molecule type" value="Genomic_DNA"/>
</dbReference>
<accession>A0ABP8G7N7</accession>